<feature type="region of interest" description="Disordered" evidence="1">
    <location>
        <begin position="1"/>
        <end position="51"/>
    </location>
</feature>
<gene>
    <name evidence="2" type="ORF">KGD82_08690</name>
</gene>
<protein>
    <submittedName>
        <fullName evidence="2">Uncharacterized protein</fullName>
    </submittedName>
</protein>
<feature type="compositionally biased region" description="Basic and acidic residues" evidence="1">
    <location>
        <begin position="31"/>
        <end position="42"/>
    </location>
</feature>
<evidence type="ECO:0000256" key="1">
    <source>
        <dbReference type="SAM" id="MobiDB-lite"/>
    </source>
</evidence>
<sequence length="51" mass="6006">MFHPDFVLRDDRARSEAAARRSEQLTAVRRARAEARARARERAAKRRRRAS</sequence>
<dbReference type="AlphaFoldDB" id="A0A975LC37"/>
<proteinExistence type="predicted"/>
<organism evidence="2 3">
    <name type="scientific">Nocardiopsis eucommiae</name>
    <dbReference type="NCBI Taxonomy" id="2831970"/>
    <lineage>
        <taxon>Bacteria</taxon>
        <taxon>Bacillati</taxon>
        <taxon>Actinomycetota</taxon>
        <taxon>Actinomycetes</taxon>
        <taxon>Streptosporangiales</taxon>
        <taxon>Nocardiopsidaceae</taxon>
        <taxon>Nocardiopsis</taxon>
    </lineage>
</organism>
<dbReference type="EMBL" id="CP074402">
    <property type="protein sequence ID" value="QVJ02518.1"/>
    <property type="molecule type" value="Genomic_DNA"/>
</dbReference>
<evidence type="ECO:0000313" key="2">
    <source>
        <dbReference type="EMBL" id="QVJ02518.1"/>
    </source>
</evidence>
<name>A0A975LC37_9ACTN</name>
<dbReference type="KEGG" id="nec:KGD82_08690"/>
<keyword evidence="3" id="KW-1185">Reference proteome</keyword>
<dbReference type="RefSeq" id="WP_378742653.1">
    <property type="nucleotide sequence ID" value="NZ_CBDRIY010000008.1"/>
</dbReference>
<reference evidence="2" key="1">
    <citation type="submission" date="2021-05" db="EMBL/GenBank/DDBJ databases">
        <authorList>
            <person name="Kaiqin L."/>
            <person name="Jian G."/>
        </authorList>
    </citation>
    <scope>NUCLEOTIDE SEQUENCE</scope>
    <source>
        <strain evidence="2">HDS5</strain>
    </source>
</reference>
<dbReference type="Proteomes" id="UP000682416">
    <property type="component" value="Chromosome"/>
</dbReference>
<accession>A0A975LC37</accession>
<feature type="compositionally biased region" description="Basic and acidic residues" evidence="1">
    <location>
        <begin position="1"/>
        <end position="23"/>
    </location>
</feature>
<evidence type="ECO:0000313" key="3">
    <source>
        <dbReference type="Proteomes" id="UP000682416"/>
    </source>
</evidence>